<keyword evidence="3 4" id="KW-0732">Signal</keyword>
<dbReference type="GO" id="GO:0015833">
    <property type="term" value="P:peptide transport"/>
    <property type="evidence" value="ECO:0007669"/>
    <property type="project" value="TreeGrafter"/>
</dbReference>
<dbReference type="PANTHER" id="PTHR30290:SF9">
    <property type="entry name" value="OLIGOPEPTIDE-BINDING PROTEIN APPA"/>
    <property type="match status" value="1"/>
</dbReference>
<name>A0A1F5VJH6_9BACT</name>
<dbReference type="GO" id="GO:1904680">
    <property type="term" value="F:peptide transmembrane transporter activity"/>
    <property type="evidence" value="ECO:0007669"/>
    <property type="project" value="TreeGrafter"/>
</dbReference>
<dbReference type="EMBL" id="MFGW01000162">
    <property type="protein sequence ID" value="OGF63566.1"/>
    <property type="molecule type" value="Genomic_DNA"/>
</dbReference>
<dbReference type="FunFam" id="3.90.76.10:FF:000004">
    <property type="entry name" value="Peptide ABC transporter substrate-binding protein"/>
    <property type="match status" value="1"/>
</dbReference>
<accession>A0A1F5VJH6</accession>
<gene>
    <name evidence="6" type="ORF">A2Y62_22175</name>
</gene>
<reference evidence="6 7" key="1">
    <citation type="journal article" date="2016" name="Nat. Commun.">
        <title>Thousands of microbial genomes shed light on interconnected biogeochemical processes in an aquifer system.</title>
        <authorList>
            <person name="Anantharaman K."/>
            <person name="Brown C.T."/>
            <person name="Hug L.A."/>
            <person name="Sharon I."/>
            <person name="Castelle C.J."/>
            <person name="Probst A.J."/>
            <person name="Thomas B.C."/>
            <person name="Singh A."/>
            <person name="Wilkins M.J."/>
            <person name="Karaoz U."/>
            <person name="Brodie E.L."/>
            <person name="Williams K.H."/>
            <person name="Hubbard S.S."/>
            <person name="Banfield J.F."/>
        </authorList>
    </citation>
    <scope>NUCLEOTIDE SEQUENCE [LARGE SCALE GENOMIC DNA]</scope>
</reference>
<evidence type="ECO:0000313" key="7">
    <source>
        <dbReference type="Proteomes" id="UP000178943"/>
    </source>
</evidence>
<keyword evidence="2" id="KW-0813">Transport</keyword>
<evidence type="ECO:0000256" key="4">
    <source>
        <dbReference type="SAM" id="SignalP"/>
    </source>
</evidence>
<comment type="caution">
    <text evidence="6">The sequence shown here is derived from an EMBL/GenBank/DDBJ whole genome shotgun (WGS) entry which is preliminary data.</text>
</comment>
<dbReference type="Proteomes" id="UP000178943">
    <property type="component" value="Unassembled WGS sequence"/>
</dbReference>
<dbReference type="STRING" id="1817863.A2Y62_22175"/>
<feature type="chain" id="PRO_5009521990" description="Solute-binding protein family 5 domain-containing protein" evidence="4">
    <location>
        <begin position="23"/>
        <end position="585"/>
    </location>
</feature>
<feature type="domain" description="Solute-binding protein family 5" evidence="5">
    <location>
        <begin position="81"/>
        <end position="495"/>
    </location>
</feature>
<evidence type="ECO:0000256" key="2">
    <source>
        <dbReference type="ARBA" id="ARBA00022448"/>
    </source>
</evidence>
<proteinExistence type="inferred from homology"/>
<dbReference type="InterPro" id="IPR039424">
    <property type="entry name" value="SBP_5"/>
</dbReference>
<dbReference type="AlphaFoldDB" id="A0A1F5VJH6"/>
<feature type="signal peptide" evidence="4">
    <location>
        <begin position="1"/>
        <end position="22"/>
    </location>
</feature>
<evidence type="ECO:0000256" key="1">
    <source>
        <dbReference type="ARBA" id="ARBA00005695"/>
    </source>
</evidence>
<dbReference type="CDD" id="cd08500">
    <property type="entry name" value="PBP2_NikA_DppA_OppA_like_4"/>
    <property type="match status" value="1"/>
</dbReference>
<protein>
    <recommendedName>
        <fullName evidence="5">Solute-binding protein family 5 domain-containing protein</fullName>
    </recommendedName>
</protein>
<sequence length="585" mass="66835">MKFKLLYFIAFIILLFTPKAHSQDILQINDLTGKKGGTLVLALLSDPRTFNPLVASTDQASASITTMMFDGLTQINVKTQEVQPAIAKSWEVSKDGKEWIFHLRKGIKWSDGMPITADDVIFTFEAIYRPDVETPSKDILQINQQPLKAAKIDQYSIKITLPEIYAPFLRQMEKSTVPILPKHKWEKTLKEGNFTTAMGLNSEPTDIVVSGPYLLEKYIPGQRVILKANPNYYKYDKNKIQLPYFDKIIINIITDINSIYLKLLSGELDLWESLRPEDYSMLKDNAQKTKKAQLNVGKLGISPAPEMLWFNLNNDLNPKTKQHFIEKKKLNWFNNPLFRQAIAHAIDRETIIRNIYYGAAKPTYGLETDSNIVWNNATLTPYEYNVKKSKEFLKKAGFTLKPAGRDKVALFDSKGNEVKFTLVTNTKHAARASAVNLIASDLKKIGMSVTVQLLEFQNLVVKLSETFDYDAVVLSLTRPDFDPSAAMNVVLSSSGMHLWHPNQEKPATAWEAKIDELMNLQIKTYDQKLRKKYYDEVQQILHEQIPIIYLYSPLAISAYKTTLLNMKCTVIEPRCTWNIEELSFK</sequence>
<evidence type="ECO:0000259" key="5">
    <source>
        <dbReference type="Pfam" id="PF00496"/>
    </source>
</evidence>
<dbReference type="InterPro" id="IPR030678">
    <property type="entry name" value="Peptide/Ni-bd"/>
</dbReference>
<dbReference type="SUPFAM" id="SSF53850">
    <property type="entry name" value="Periplasmic binding protein-like II"/>
    <property type="match status" value="1"/>
</dbReference>
<dbReference type="Pfam" id="PF00496">
    <property type="entry name" value="SBP_bac_5"/>
    <property type="match status" value="1"/>
</dbReference>
<organism evidence="6 7">
    <name type="scientific">Candidatus Fischerbacteria bacterium RBG_13_37_8</name>
    <dbReference type="NCBI Taxonomy" id="1817863"/>
    <lineage>
        <taxon>Bacteria</taxon>
        <taxon>Candidatus Fischeribacteriota</taxon>
    </lineage>
</organism>
<evidence type="ECO:0000256" key="3">
    <source>
        <dbReference type="ARBA" id="ARBA00022729"/>
    </source>
</evidence>
<dbReference type="InterPro" id="IPR023765">
    <property type="entry name" value="SBP_5_CS"/>
</dbReference>
<dbReference type="Gene3D" id="3.90.76.10">
    <property type="entry name" value="Dipeptide-binding Protein, Domain 1"/>
    <property type="match status" value="1"/>
</dbReference>
<dbReference type="GO" id="GO:0042597">
    <property type="term" value="C:periplasmic space"/>
    <property type="evidence" value="ECO:0007669"/>
    <property type="project" value="UniProtKB-ARBA"/>
</dbReference>
<comment type="similarity">
    <text evidence="1">Belongs to the bacterial solute-binding protein 5 family.</text>
</comment>
<evidence type="ECO:0000313" key="6">
    <source>
        <dbReference type="EMBL" id="OGF63566.1"/>
    </source>
</evidence>
<dbReference type="PIRSF" id="PIRSF002741">
    <property type="entry name" value="MppA"/>
    <property type="match status" value="1"/>
</dbReference>
<dbReference type="Gene3D" id="3.10.105.10">
    <property type="entry name" value="Dipeptide-binding Protein, Domain 3"/>
    <property type="match status" value="1"/>
</dbReference>
<dbReference type="PROSITE" id="PS01040">
    <property type="entry name" value="SBP_BACTERIAL_5"/>
    <property type="match status" value="1"/>
</dbReference>
<dbReference type="InterPro" id="IPR000914">
    <property type="entry name" value="SBP_5_dom"/>
</dbReference>
<dbReference type="PANTHER" id="PTHR30290">
    <property type="entry name" value="PERIPLASMIC BINDING COMPONENT OF ABC TRANSPORTER"/>
    <property type="match status" value="1"/>
</dbReference>
<dbReference type="Gene3D" id="3.40.190.10">
    <property type="entry name" value="Periplasmic binding protein-like II"/>
    <property type="match status" value="1"/>
</dbReference>
<dbReference type="GO" id="GO:0043190">
    <property type="term" value="C:ATP-binding cassette (ABC) transporter complex"/>
    <property type="evidence" value="ECO:0007669"/>
    <property type="project" value="InterPro"/>
</dbReference>